<accession>A0A4E0RYE1</accession>
<evidence type="ECO:0000256" key="1">
    <source>
        <dbReference type="ARBA" id="ARBA00004448"/>
    </source>
</evidence>
<keyword evidence="3 11" id="KW-0813">Transport</keyword>
<evidence type="ECO:0000256" key="5">
    <source>
        <dbReference type="ARBA" id="ARBA00022737"/>
    </source>
</evidence>
<feature type="repeat" description="Solcar" evidence="10">
    <location>
        <begin position="190"/>
        <end position="274"/>
    </location>
</feature>
<evidence type="ECO:0000256" key="8">
    <source>
        <dbReference type="ARBA" id="ARBA00023128"/>
    </source>
</evidence>
<keyword evidence="8" id="KW-0496">Mitochondrion</keyword>
<evidence type="ECO:0000256" key="12">
    <source>
        <dbReference type="SAM" id="Phobius"/>
    </source>
</evidence>
<keyword evidence="6" id="KW-0999">Mitochondrion inner membrane</keyword>
<dbReference type="InterPro" id="IPR018108">
    <property type="entry name" value="MCP_transmembrane"/>
</dbReference>
<evidence type="ECO:0000256" key="3">
    <source>
        <dbReference type="ARBA" id="ARBA00022448"/>
    </source>
</evidence>
<evidence type="ECO:0000256" key="9">
    <source>
        <dbReference type="ARBA" id="ARBA00023136"/>
    </source>
</evidence>
<keyword evidence="9 10" id="KW-0472">Membrane</keyword>
<comment type="subcellular location">
    <subcellularLocation>
        <location evidence="1">Mitochondrion inner membrane</location>
        <topology evidence="1">Multi-pass membrane protein</topology>
    </subcellularLocation>
</comment>
<gene>
    <name evidence="13" type="ORF">D915_007857</name>
</gene>
<dbReference type="AlphaFoldDB" id="A0A4E0RYE1"/>
<organism evidence="13 14">
    <name type="scientific">Fasciola hepatica</name>
    <name type="common">Liver fluke</name>
    <dbReference type="NCBI Taxonomy" id="6192"/>
    <lineage>
        <taxon>Eukaryota</taxon>
        <taxon>Metazoa</taxon>
        <taxon>Spiralia</taxon>
        <taxon>Lophotrochozoa</taxon>
        <taxon>Platyhelminthes</taxon>
        <taxon>Trematoda</taxon>
        <taxon>Digenea</taxon>
        <taxon>Plagiorchiida</taxon>
        <taxon>Echinostomata</taxon>
        <taxon>Echinostomatoidea</taxon>
        <taxon>Fasciolidae</taxon>
        <taxon>Fasciola</taxon>
    </lineage>
</organism>
<feature type="transmembrane region" description="Helical" evidence="12">
    <location>
        <begin position="20"/>
        <end position="39"/>
    </location>
</feature>
<keyword evidence="4 10" id="KW-0812">Transmembrane</keyword>
<dbReference type="Pfam" id="PF00153">
    <property type="entry name" value="Mito_carr"/>
    <property type="match status" value="4"/>
</dbReference>
<evidence type="ECO:0000313" key="13">
    <source>
        <dbReference type="EMBL" id="THD21410.1"/>
    </source>
</evidence>
<evidence type="ECO:0000256" key="10">
    <source>
        <dbReference type="PROSITE-ProRule" id="PRU00282"/>
    </source>
</evidence>
<dbReference type="InterPro" id="IPR045315">
    <property type="entry name" value="Mtm1-like"/>
</dbReference>
<dbReference type="GO" id="GO:0005743">
    <property type="term" value="C:mitochondrial inner membrane"/>
    <property type="evidence" value="ECO:0007669"/>
    <property type="project" value="UniProtKB-SubCell"/>
</dbReference>
<keyword evidence="14" id="KW-1185">Reference proteome</keyword>
<evidence type="ECO:0000256" key="4">
    <source>
        <dbReference type="ARBA" id="ARBA00022692"/>
    </source>
</evidence>
<dbReference type="Gene3D" id="1.50.40.10">
    <property type="entry name" value="Mitochondrial carrier domain"/>
    <property type="match status" value="2"/>
</dbReference>
<comment type="caution">
    <text evidence="13">The sequence shown here is derived from an EMBL/GenBank/DDBJ whole genome shotgun (WGS) entry which is preliminary data.</text>
</comment>
<dbReference type="PROSITE" id="PS50920">
    <property type="entry name" value="SOLCAR"/>
    <property type="match status" value="3"/>
</dbReference>
<feature type="repeat" description="Solcar" evidence="10">
    <location>
        <begin position="296"/>
        <end position="388"/>
    </location>
</feature>
<feature type="repeat" description="Solcar" evidence="10">
    <location>
        <begin position="13"/>
        <end position="168"/>
    </location>
</feature>
<evidence type="ECO:0000313" key="14">
    <source>
        <dbReference type="Proteomes" id="UP000230066"/>
    </source>
</evidence>
<dbReference type="InterPro" id="IPR023395">
    <property type="entry name" value="MCP_dom_sf"/>
</dbReference>
<keyword evidence="5" id="KW-0677">Repeat</keyword>
<protein>
    <submittedName>
        <fullName evidence="13">Solute carrier family 25 member</fullName>
    </submittedName>
</protein>
<keyword evidence="7 12" id="KW-1133">Transmembrane helix</keyword>
<proteinExistence type="inferred from homology"/>
<evidence type="ECO:0000256" key="7">
    <source>
        <dbReference type="ARBA" id="ARBA00022989"/>
    </source>
</evidence>
<evidence type="ECO:0000256" key="2">
    <source>
        <dbReference type="ARBA" id="ARBA00006375"/>
    </source>
</evidence>
<dbReference type="EMBL" id="JXXN02003560">
    <property type="protein sequence ID" value="THD21410.1"/>
    <property type="molecule type" value="Genomic_DNA"/>
</dbReference>
<evidence type="ECO:0000256" key="6">
    <source>
        <dbReference type="ARBA" id="ARBA00022792"/>
    </source>
</evidence>
<dbReference type="SUPFAM" id="SSF103506">
    <property type="entry name" value="Mitochondrial carrier"/>
    <property type="match status" value="1"/>
</dbReference>
<dbReference type="PANTHER" id="PTHR45760">
    <property type="entry name" value="FI19922P1-RELATED"/>
    <property type="match status" value="1"/>
</dbReference>
<feature type="transmembrane region" description="Helical" evidence="12">
    <location>
        <begin position="298"/>
        <end position="316"/>
    </location>
</feature>
<sequence length="401" mass="44496">MFEVTKNERGTDLSTFHRVVASSVGGVITALIMTPLDVVKIRMQSHRMRGQSRCFIYCNGLMDHLCTCPAVPSSSSQPWYKKPGNFVGTWVGSHSQHPPELSSNCILHTRNAHIGVLSQKSLRLTDAVFKIARNEGLASLWSGLSPTLMMALPQTVIYFTVNDWFKDRIGYSSSRINETLDGRISTRYTKSDLIPAFVGGASRVVAVAAISPLELLRTKMQSFRMSPGQLKHIILGAIKQDGIQSLWTGMGPTLLRDVPYSMAFWLVFDNLKLQHLIGQLSQAELRGMEYTRLPDLNFYHAFLFGATAGLVAGVLTHPFDVIKTHRQIEIGEAIFLGQKCSKSSWISLRRLYSSAGIRAIFAGFTPRLLKTVHASAIMIAVFETSKGYFSGQRELAVPVKQ</sequence>
<dbReference type="PANTHER" id="PTHR45760:SF2">
    <property type="entry name" value="FI19922P1-RELATED"/>
    <property type="match status" value="1"/>
</dbReference>
<dbReference type="GO" id="GO:1990542">
    <property type="term" value="P:mitochondrial transmembrane transport"/>
    <property type="evidence" value="ECO:0007669"/>
    <property type="project" value="InterPro"/>
</dbReference>
<evidence type="ECO:0000256" key="11">
    <source>
        <dbReference type="RuleBase" id="RU000488"/>
    </source>
</evidence>
<reference evidence="13" key="1">
    <citation type="submission" date="2019-03" db="EMBL/GenBank/DDBJ databases">
        <title>Improved annotation for the trematode Fasciola hepatica.</title>
        <authorList>
            <person name="Choi Y.-J."/>
            <person name="Martin J."/>
            <person name="Mitreva M."/>
        </authorList>
    </citation>
    <scope>NUCLEOTIDE SEQUENCE [LARGE SCALE GENOMIC DNA]</scope>
</reference>
<feature type="transmembrane region" description="Helical" evidence="12">
    <location>
        <begin position="193"/>
        <end position="213"/>
    </location>
</feature>
<name>A0A4E0RYE1_FASHE</name>
<dbReference type="Proteomes" id="UP000230066">
    <property type="component" value="Unassembled WGS sequence"/>
</dbReference>
<comment type="similarity">
    <text evidence="2 11">Belongs to the mitochondrial carrier (TC 2.A.29) family.</text>
</comment>